<reference evidence="2" key="1">
    <citation type="journal article" date="2022" name="Mol. Ecol. Resour.">
        <title>The genomes of chicory, endive, great burdock and yacon provide insights into Asteraceae palaeo-polyploidization history and plant inulin production.</title>
        <authorList>
            <person name="Fan W."/>
            <person name="Wang S."/>
            <person name="Wang H."/>
            <person name="Wang A."/>
            <person name="Jiang F."/>
            <person name="Liu H."/>
            <person name="Zhao H."/>
            <person name="Xu D."/>
            <person name="Zhang Y."/>
        </authorList>
    </citation>
    <scope>NUCLEOTIDE SEQUENCE [LARGE SCALE GENOMIC DNA]</scope>
    <source>
        <strain evidence="2">cv. Niubang</strain>
    </source>
</reference>
<proteinExistence type="predicted"/>
<comment type="caution">
    <text evidence="1">The sequence shown here is derived from an EMBL/GenBank/DDBJ whole genome shotgun (WGS) entry which is preliminary data.</text>
</comment>
<dbReference type="Proteomes" id="UP001055879">
    <property type="component" value="Linkage Group LG04"/>
</dbReference>
<keyword evidence="2" id="KW-1185">Reference proteome</keyword>
<protein>
    <submittedName>
        <fullName evidence="1">Uncharacterized protein</fullName>
    </submittedName>
</protein>
<evidence type="ECO:0000313" key="1">
    <source>
        <dbReference type="EMBL" id="KAI3734635.1"/>
    </source>
</evidence>
<sequence length="159" mass="17564">MPTPPEVKIKPNPPEQPEKKNKIPAVAIVATAATEQQVPKKEVLVVKHRKSHEIDRYLDQETRKSINRKKTHNSSPITDVSQSATTTTTVAAVSNGGETPNRGQRYSGSKRSYDFDMKMGCKNDDDEVVVVDGDHHRRQREPRVSSPLPGGGGGGRKTW</sequence>
<evidence type="ECO:0000313" key="2">
    <source>
        <dbReference type="Proteomes" id="UP001055879"/>
    </source>
</evidence>
<name>A0ACB9CK39_ARCLA</name>
<reference evidence="1 2" key="2">
    <citation type="journal article" date="2022" name="Mol. Ecol. Resour.">
        <title>The genomes of chicory, endive, great burdock and yacon provide insights into Asteraceae paleo-polyploidization history and plant inulin production.</title>
        <authorList>
            <person name="Fan W."/>
            <person name="Wang S."/>
            <person name="Wang H."/>
            <person name="Wang A."/>
            <person name="Jiang F."/>
            <person name="Liu H."/>
            <person name="Zhao H."/>
            <person name="Xu D."/>
            <person name="Zhang Y."/>
        </authorList>
    </citation>
    <scope>NUCLEOTIDE SEQUENCE [LARGE SCALE GENOMIC DNA]</scope>
    <source>
        <strain evidence="2">cv. Niubang</strain>
    </source>
</reference>
<gene>
    <name evidence="1" type="ORF">L6452_14109</name>
</gene>
<organism evidence="1 2">
    <name type="scientific">Arctium lappa</name>
    <name type="common">Greater burdock</name>
    <name type="synonym">Lappa major</name>
    <dbReference type="NCBI Taxonomy" id="4217"/>
    <lineage>
        <taxon>Eukaryota</taxon>
        <taxon>Viridiplantae</taxon>
        <taxon>Streptophyta</taxon>
        <taxon>Embryophyta</taxon>
        <taxon>Tracheophyta</taxon>
        <taxon>Spermatophyta</taxon>
        <taxon>Magnoliopsida</taxon>
        <taxon>eudicotyledons</taxon>
        <taxon>Gunneridae</taxon>
        <taxon>Pentapetalae</taxon>
        <taxon>asterids</taxon>
        <taxon>campanulids</taxon>
        <taxon>Asterales</taxon>
        <taxon>Asteraceae</taxon>
        <taxon>Carduoideae</taxon>
        <taxon>Cardueae</taxon>
        <taxon>Arctiinae</taxon>
        <taxon>Arctium</taxon>
    </lineage>
</organism>
<dbReference type="EMBL" id="CM042050">
    <property type="protein sequence ID" value="KAI3734635.1"/>
    <property type="molecule type" value="Genomic_DNA"/>
</dbReference>
<accession>A0ACB9CK39</accession>